<name>A0A3N6W6X5_9ACTN</name>
<keyword evidence="1" id="KW-1133">Transmembrane helix</keyword>
<gene>
    <name evidence="2" type="ORF">EHW97_10260</name>
</gene>
<comment type="caution">
    <text evidence="2">The sequence shown here is derived from an EMBL/GenBank/DDBJ whole genome shotgun (WGS) entry which is preliminary data.</text>
</comment>
<protein>
    <submittedName>
        <fullName evidence="2">Uncharacterized protein</fullName>
    </submittedName>
</protein>
<feature type="transmembrane region" description="Helical" evidence="1">
    <location>
        <begin position="101"/>
        <end position="120"/>
    </location>
</feature>
<organism evidence="2 3">
    <name type="scientific">Aeromicrobium camelliae</name>
    <dbReference type="NCBI Taxonomy" id="1538144"/>
    <lineage>
        <taxon>Bacteria</taxon>
        <taxon>Bacillati</taxon>
        <taxon>Actinomycetota</taxon>
        <taxon>Actinomycetes</taxon>
        <taxon>Propionibacteriales</taxon>
        <taxon>Nocardioidaceae</taxon>
        <taxon>Aeromicrobium</taxon>
    </lineage>
</organism>
<keyword evidence="1" id="KW-0472">Membrane</keyword>
<reference evidence="2 3" key="1">
    <citation type="submission" date="2018-11" db="EMBL/GenBank/DDBJ databases">
        <authorList>
            <person name="Li F."/>
        </authorList>
    </citation>
    <scope>NUCLEOTIDE SEQUENCE [LARGE SCALE GENOMIC DNA]</scope>
    <source>
        <strain evidence="2 3">YS17T</strain>
    </source>
</reference>
<evidence type="ECO:0000256" key="1">
    <source>
        <dbReference type="SAM" id="Phobius"/>
    </source>
</evidence>
<dbReference type="OrthoDB" id="5150360at2"/>
<dbReference type="RefSeq" id="WP_124237079.1">
    <property type="nucleotide sequence ID" value="NZ_JBHUFI010000007.1"/>
</dbReference>
<proteinExistence type="predicted"/>
<dbReference type="Proteomes" id="UP000275225">
    <property type="component" value="Unassembled WGS sequence"/>
</dbReference>
<evidence type="ECO:0000313" key="2">
    <source>
        <dbReference type="EMBL" id="RQN03270.1"/>
    </source>
</evidence>
<keyword evidence="3" id="KW-1185">Reference proteome</keyword>
<dbReference type="AlphaFoldDB" id="A0A3N6W6X5"/>
<feature type="transmembrane region" description="Helical" evidence="1">
    <location>
        <begin position="35"/>
        <end position="52"/>
    </location>
</feature>
<keyword evidence="1" id="KW-0812">Transmembrane</keyword>
<evidence type="ECO:0000313" key="3">
    <source>
        <dbReference type="Proteomes" id="UP000275225"/>
    </source>
</evidence>
<dbReference type="EMBL" id="RQJX01000013">
    <property type="protein sequence ID" value="RQN03270.1"/>
    <property type="molecule type" value="Genomic_DNA"/>
</dbReference>
<feature type="transmembrane region" description="Helical" evidence="1">
    <location>
        <begin position="64"/>
        <end position="81"/>
    </location>
</feature>
<accession>A0A3N6W6X5</accession>
<sequence>MERTAVVVTALGCAIATALANLVAAFVGINGSTTGGMWIRTALVIAVMLVVASRSANRREAEGFPLPEVVGLCIGWALNPFSWIGRSFVGQWWADGNTTMAMAFDFGAWIVTAILIGLAVKRVRSAQDVAGVRR</sequence>